<feature type="compositionally biased region" description="Basic and acidic residues" evidence="1">
    <location>
        <begin position="865"/>
        <end position="878"/>
    </location>
</feature>
<evidence type="ECO:0000313" key="2">
    <source>
        <dbReference type="EMBL" id="KAK1738109.1"/>
    </source>
</evidence>
<comment type="caution">
    <text evidence="2">The sequence shown here is derived from an EMBL/GenBank/DDBJ whole genome shotgun (WGS) entry which is preliminary data.</text>
</comment>
<sequence length="970" mass="103959">MASSIAPPPPSKANDHQNQTTGRSLLDLLRSRDKLIRASSNEEEDNSAEIDNTEHELLQRLHSLDVTIRRRGLFNNDSVRSQSFYTCASERSSSSSVTAAAAADGNGNVDENEKGVKSSSSSNKRKRKGGGASGSGNNNNNSNTGSAGGLSATSYGIFLDSHSSTPFSAVSSSGGGDTSNLDEGLIVTVVCRILGVTVGRRKKNDAQMMQVDDDKEEEKPQALKHSDSLTKVALSIITSICDHAKDGMVPSLSIDAQCAFIEGDMIGSIGSSLLDALRDNILSLYYQGNEESIAVMMESFKAAASVITLLEMRLSRAEKVINGLKDATWLVLNNLHSLTTDAASIHAIQQSATILLASLPLPGASDGSPPSKVWAQCIRDGILLLRWAINGFFPMPTIDSSTLKDEATKHPTVWKEHERWLSIVTGFQVEGLDLGGDPTDGYRANALQIRIGCLTSYITSLIKMEGYPLHRANTFSSSALLLPFDSLLDVSELLLSFPLAAEGKHRSTKQRLRSTPVQGGLISPDSAMSISVELRLCGHTLFDVAMESCRGGSGALSRGRRIVGMAVANLQSSCSMALVSVVDGKRGGDFRGQRIGWLRGSIPLRIKSIQMLLNVAISLGSSTMSSVGTAKSMSKALVLLGGCLLEQTQKEEDRVDEWGTLGERAKLVEISSTALASCVAAFGGLIPNNVRSTIDSILHSCLTTLYCSGGSSIFAYAEAKRSILQLATNCVTVPWGDCGRSTINEIVRKVSLLLKNDADVTVASMALSTLCVVDAFMTPRAPAILIASRNQDNNGDLTASDMMRSINEKETEMKSLSRAKEPKEKKSSSKKDPKVSAKVSTKAAATKSKKTATEDSSTVKTKKSKITETTKAVQKESESNVADAIKKVAAVETDYKRMNSESNNTTASNDVATDAMEVDESTENAVKAETKSQQEHKEDTEVGDDDDDDDFSLDDFPEIVDEEPDEGDRM</sequence>
<evidence type="ECO:0000313" key="3">
    <source>
        <dbReference type="Proteomes" id="UP001224775"/>
    </source>
</evidence>
<feature type="compositionally biased region" description="Acidic residues" evidence="1">
    <location>
        <begin position="941"/>
        <end position="970"/>
    </location>
</feature>
<feature type="region of interest" description="Disordered" evidence="1">
    <location>
        <begin position="811"/>
        <end position="970"/>
    </location>
</feature>
<organism evidence="2 3">
    <name type="scientific">Skeletonema marinoi</name>
    <dbReference type="NCBI Taxonomy" id="267567"/>
    <lineage>
        <taxon>Eukaryota</taxon>
        <taxon>Sar</taxon>
        <taxon>Stramenopiles</taxon>
        <taxon>Ochrophyta</taxon>
        <taxon>Bacillariophyta</taxon>
        <taxon>Coscinodiscophyceae</taxon>
        <taxon>Thalassiosirophycidae</taxon>
        <taxon>Thalassiosirales</taxon>
        <taxon>Skeletonemataceae</taxon>
        <taxon>Skeletonema</taxon>
        <taxon>Skeletonema marinoi-dohrnii complex</taxon>
    </lineage>
</organism>
<feature type="region of interest" description="Disordered" evidence="1">
    <location>
        <begin position="1"/>
        <end position="22"/>
    </location>
</feature>
<feature type="compositionally biased region" description="Pro residues" evidence="1">
    <location>
        <begin position="1"/>
        <end position="11"/>
    </location>
</feature>
<accession>A0AAD8Y2R2</accession>
<dbReference type="AlphaFoldDB" id="A0AAD8Y2R2"/>
<protein>
    <submittedName>
        <fullName evidence="2">Uncharacterized protein</fullName>
    </submittedName>
</protein>
<reference evidence="2" key="1">
    <citation type="submission" date="2023-06" db="EMBL/GenBank/DDBJ databases">
        <title>Survivors Of The Sea: Transcriptome response of Skeletonema marinoi to long-term dormancy.</title>
        <authorList>
            <person name="Pinder M.I.M."/>
            <person name="Kourtchenko O."/>
            <person name="Robertson E.K."/>
            <person name="Larsson T."/>
            <person name="Maumus F."/>
            <person name="Osuna-Cruz C.M."/>
            <person name="Vancaester E."/>
            <person name="Stenow R."/>
            <person name="Vandepoele K."/>
            <person name="Ploug H."/>
            <person name="Bruchert V."/>
            <person name="Godhe A."/>
            <person name="Topel M."/>
        </authorList>
    </citation>
    <scope>NUCLEOTIDE SEQUENCE</scope>
    <source>
        <strain evidence="2">R05AC</strain>
    </source>
</reference>
<evidence type="ECO:0000256" key="1">
    <source>
        <dbReference type="SAM" id="MobiDB-lite"/>
    </source>
</evidence>
<name>A0AAD8Y2R2_9STRA</name>
<proteinExistence type="predicted"/>
<keyword evidence="3" id="KW-1185">Reference proteome</keyword>
<feature type="compositionally biased region" description="Basic and acidic residues" evidence="1">
    <location>
        <begin position="926"/>
        <end position="940"/>
    </location>
</feature>
<gene>
    <name evidence="2" type="ORF">QTG54_011403</name>
</gene>
<dbReference type="EMBL" id="JATAAI010000022">
    <property type="protein sequence ID" value="KAK1738109.1"/>
    <property type="molecule type" value="Genomic_DNA"/>
</dbReference>
<dbReference type="Proteomes" id="UP001224775">
    <property type="component" value="Unassembled WGS sequence"/>
</dbReference>
<feature type="compositionally biased region" description="Low complexity" evidence="1">
    <location>
        <begin position="836"/>
        <end position="846"/>
    </location>
</feature>
<feature type="compositionally biased region" description="Polar residues" evidence="1">
    <location>
        <begin position="900"/>
        <end position="911"/>
    </location>
</feature>
<feature type="region of interest" description="Disordered" evidence="1">
    <location>
        <begin position="95"/>
        <end position="147"/>
    </location>
</feature>
<feature type="compositionally biased region" description="Basic and acidic residues" evidence="1">
    <location>
        <begin position="811"/>
        <end position="835"/>
    </location>
</feature>
<feature type="compositionally biased region" description="Low complexity" evidence="1">
    <location>
        <begin position="135"/>
        <end position="147"/>
    </location>
</feature>